<reference evidence="2 3" key="1">
    <citation type="journal article" date="2015" name="Microbiome">
        <title>Genomic resolution of linkages in carbon, nitrogen, and sulfur cycling among widespread estuary sediment bacteria.</title>
        <authorList>
            <person name="Baker B.J."/>
            <person name="Lazar C.S."/>
            <person name="Teske A.P."/>
            <person name="Dick G.J."/>
        </authorList>
    </citation>
    <scope>NUCLEOTIDE SEQUENCE [LARGE SCALE GENOMIC DNA]</scope>
    <source>
        <strain evidence="2">DG_24</strain>
    </source>
</reference>
<dbReference type="Pfam" id="PF20114">
    <property type="entry name" value="DUF6504"/>
    <property type="match status" value="1"/>
</dbReference>
<evidence type="ECO:0000313" key="2">
    <source>
        <dbReference type="EMBL" id="KPJ54117.1"/>
    </source>
</evidence>
<sequence length="140" mass="16252">MREGEPLPRDAVKRRFVGETIEVSFPDSARLVKKPGAPVSFTWRGKIYRIARVVAEWHEHSRFPHGVESWSRPPYAVRSRSAHGSWGVGRVYYRVETDEGMVFELYYDRRPRGQRREGQWVLFARCDVPGDRGTGDESDD</sequence>
<dbReference type="InterPro" id="IPR045443">
    <property type="entry name" value="DUF6504"/>
</dbReference>
<protein>
    <recommendedName>
        <fullName evidence="1">DUF6504 domain-containing protein</fullName>
    </recommendedName>
</protein>
<dbReference type="Proteomes" id="UP000052008">
    <property type="component" value="Unassembled WGS sequence"/>
</dbReference>
<evidence type="ECO:0000313" key="3">
    <source>
        <dbReference type="Proteomes" id="UP000052008"/>
    </source>
</evidence>
<comment type="caution">
    <text evidence="2">The sequence shown here is derived from an EMBL/GenBank/DDBJ whole genome shotgun (WGS) entry which is preliminary data.</text>
</comment>
<feature type="domain" description="DUF6504" evidence="1">
    <location>
        <begin position="14"/>
        <end position="124"/>
    </location>
</feature>
<dbReference type="STRING" id="1703770.AMJ39_01540"/>
<proteinExistence type="predicted"/>
<evidence type="ECO:0000259" key="1">
    <source>
        <dbReference type="Pfam" id="PF20114"/>
    </source>
</evidence>
<name>A0A0S7WVB1_UNCT6</name>
<accession>A0A0S7WVB1</accession>
<dbReference type="EMBL" id="LIZS01000006">
    <property type="protein sequence ID" value="KPJ54117.1"/>
    <property type="molecule type" value="Genomic_DNA"/>
</dbReference>
<organism evidence="2 3">
    <name type="scientific">candidate division TA06 bacterium DG_24</name>
    <dbReference type="NCBI Taxonomy" id="1703770"/>
    <lineage>
        <taxon>Bacteria</taxon>
        <taxon>Bacteria division TA06</taxon>
    </lineage>
</organism>
<gene>
    <name evidence="2" type="ORF">AMJ39_01540</name>
</gene>
<dbReference type="AlphaFoldDB" id="A0A0S7WVB1"/>